<dbReference type="Pfam" id="PF25954">
    <property type="entry name" value="Beta-barrel_RND_2"/>
    <property type="match status" value="1"/>
</dbReference>
<proteinExistence type="inferred from homology"/>
<feature type="region of interest" description="Disordered" evidence="4">
    <location>
        <begin position="26"/>
        <end position="69"/>
    </location>
</feature>
<feature type="coiled-coil region" evidence="3">
    <location>
        <begin position="147"/>
        <end position="205"/>
    </location>
</feature>
<dbReference type="PANTHER" id="PTHR30097:SF4">
    <property type="entry name" value="SLR6042 PROTEIN"/>
    <property type="match status" value="1"/>
</dbReference>
<feature type="domain" description="CzcB-like barrel-sandwich hybrid" evidence="7">
    <location>
        <begin position="111"/>
        <end position="253"/>
    </location>
</feature>
<feature type="domain" description="CusB-like beta-barrel" evidence="6">
    <location>
        <begin position="256"/>
        <end position="332"/>
    </location>
</feature>
<keyword evidence="3" id="KW-0175">Coiled coil</keyword>
<dbReference type="SUPFAM" id="SSF111369">
    <property type="entry name" value="HlyD-like secretion proteins"/>
    <property type="match status" value="1"/>
</dbReference>
<dbReference type="Gene3D" id="2.40.30.170">
    <property type="match status" value="1"/>
</dbReference>
<evidence type="ECO:0000256" key="2">
    <source>
        <dbReference type="ARBA" id="ARBA00022448"/>
    </source>
</evidence>
<dbReference type="InterPro" id="IPR051909">
    <property type="entry name" value="MFP_Cation_Efflux"/>
</dbReference>
<dbReference type="Pfam" id="PF25975">
    <property type="entry name" value="CzcB_C"/>
    <property type="match status" value="1"/>
</dbReference>
<feature type="domain" description="CzcB-like C-terminal circularly permuted SH3-like" evidence="8">
    <location>
        <begin position="338"/>
        <end position="398"/>
    </location>
</feature>
<evidence type="ECO:0000259" key="5">
    <source>
        <dbReference type="Pfam" id="PF25893"/>
    </source>
</evidence>
<evidence type="ECO:0000256" key="3">
    <source>
        <dbReference type="SAM" id="Coils"/>
    </source>
</evidence>
<dbReference type="InterPro" id="IPR006143">
    <property type="entry name" value="RND_pump_MFP"/>
</dbReference>
<reference evidence="10" key="1">
    <citation type="journal article" date="2019" name="Int. J. Syst. Evol. Microbiol.">
        <title>The Global Catalogue of Microorganisms (GCM) 10K type strain sequencing project: providing services to taxonomists for standard genome sequencing and annotation.</title>
        <authorList>
            <consortium name="The Broad Institute Genomics Platform"/>
            <consortium name="The Broad Institute Genome Sequencing Center for Infectious Disease"/>
            <person name="Wu L."/>
            <person name="Ma J."/>
        </authorList>
    </citation>
    <scope>NUCLEOTIDE SEQUENCE [LARGE SCALE GENOMIC DNA]</scope>
    <source>
        <strain evidence="10">KCTC 62195</strain>
    </source>
</reference>
<dbReference type="InterPro" id="IPR058649">
    <property type="entry name" value="CzcB_C"/>
</dbReference>
<evidence type="ECO:0000256" key="4">
    <source>
        <dbReference type="SAM" id="MobiDB-lite"/>
    </source>
</evidence>
<sequence length="410" mass="43795">MHKSQKLAIALILALGLGTGALILNHSPQPAAPHEHNHGAEDEGEAHGNEAEHGHEETDGEAHAHDEEEDVVHLSEAQIRAAGIVLAKAQPARLDVYQSYPGTIGFDEDHTAHVVPRASGVVEEVFVTLGQAVEKGQLLAVLASQPLSDLRSEAAAAQRRLELARATYAREERLWKEQISAEQDYQQARQGLQDAEIALDNARQKLRAFGGDASRGSGNRLELRAPFAGMIVAKHLVLGEVVNETTSAFTVADLSRVWANFSVAPRDLSLVRVGTSARVAAPDLDAEVAGTVTYIGNLIGEQTRTATARVTLDNPQGAWRPGLFVNVRVVSESREVPVSVPEEALQTFEERPTVFVRTAEGFVAQPVSLGERGNGYVEIVDGLTAGTEVAAAGSFVIKSELGKASASHSH</sequence>
<evidence type="ECO:0000313" key="10">
    <source>
        <dbReference type="Proteomes" id="UP001595457"/>
    </source>
</evidence>
<feature type="compositionally biased region" description="Basic and acidic residues" evidence="4">
    <location>
        <begin position="33"/>
        <end position="66"/>
    </location>
</feature>
<dbReference type="Pfam" id="PF25893">
    <property type="entry name" value="HH_CzcB"/>
    <property type="match status" value="1"/>
</dbReference>
<dbReference type="Pfam" id="PF25973">
    <property type="entry name" value="BSH_CzcB"/>
    <property type="match status" value="1"/>
</dbReference>
<protein>
    <submittedName>
        <fullName evidence="9">Efflux RND transporter periplasmic adaptor subunit</fullName>
    </submittedName>
</protein>
<feature type="domain" description="CzcB-like alpha-helical hairpin" evidence="5">
    <location>
        <begin position="149"/>
        <end position="208"/>
    </location>
</feature>
<name>A0ABV7AYS1_9GAMM</name>
<dbReference type="InterPro" id="IPR058647">
    <property type="entry name" value="BSH_CzcB-like"/>
</dbReference>
<dbReference type="Gene3D" id="2.40.50.100">
    <property type="match status" value="1"/>
</dbReference>
<dbReference type="PANTHER" id="PTHR30097">
    <property type="entry name" value="CATION EFFLUX SYSTEM PROTEIN CUSB"/>
    <property type="match status" value="1"/>
</dbReference>
<gene>
    <name evidence="9" type="ORF">ACFOJE_18280</name>
</gene>
<evidence type="ECO:0000256" key="1">
    <source>
        <dbReference type="ARBA" id="ARBA00009477"/>
    </source>
</evidence>
<organism evidence="9 10">
    <name type="scientific">Azotobacter bryophylli</name>
    <dbReference type="NCBI Taxonomy" id="1986537"/>
    <lineage>
        <taxon>Bacteria</taxon>
        <taxon>Pseudomonadati</taxon>
        <taxon>Pseudomonadota</taxon>
        <taxon>Gammaproteobacteria</taxon>
        <taxon>Pseudomonadales</taxon>
        <taxon>Pseudomonadaceae</taxon>
        <taxon>Azotobacter</taxon>
    </lineage>
</organism>
<dbReference type="EMBL" id="JBHRSJ010000034">
    <property type="protein sequence ID" value="MFC2974148.1"/>
    <property type="molecule type" value="Genomic_DNA"/>
</dbReference>
<keyword evidence="2" id="KW-0813">Transport</keyword>
<comment type="caution">
    <text evidence="9">The sequence shown here is derived from an EMBL/GenBank/DDBJ whole genome shotgun (WGS) entry which is preliminary data.</text>
</comment>
<evidence type="ECO:0000259" key="8">
    <source>
        <dbReference type="Pfam" id="PF25975"/>
    </source>
</evidence>
<keyword evidence="10" id="KW-1185">Reference proteome</keyword>
<dbReference type="RefSeq" id="WP_377816146.1">
    <property type="nucleotide sequence ID" value="NZ_JBHRSJ010000034.1"/>
</dbReference>
<accession>A0ABV7AYS1</accession>
<dbReference type="InterPro" id="IPR058792">
    <property type="entry name" value="Beta-barrel_RND_2"/>
</dbReference>
<evidence type="ECO:0000259" key="7">
    <source>
        <dbReference type="Pfam" id="PF25973"/>
    </source>
</evidence>
<evidence type="ECO:0000259" key="6">
    <source>
        <dbReference type="Pfam" id="PF25954"/>
    </source>
</evidence>
<dbReference type="Proteomes" id="UP001595457">
    <property type="component" value="Unassembled WGS sequence"/>
</dbReference>
<dbReference type="InterPro" id="IPR058648">
    <property type="entry name" value="HH_CzcB-like"/>
</dbReference>
<dbReference type="Gene3D" id="2.40.420.20">
    <property type="match status" value="1"/>
</dbReference>
<evidence type="ECO:0000313" key="9">
    <source>
        <dbReference type="EMBL" id="MFC2974148.1"/>
    </source>
</evidence>
<comment type="similarity">
    <text evidence="1">Belongs to the membrane fusion protein (MFP) (TC 8.A.1) family.</text>
</comment>
<dbReference type="NCBIfam" id="TIGR01730">
    <property type="entry name" value="RND_mfp"/>
    <property type="match status" value="1"/>
</dbReference>